<keyword evidence="3" id="KW-1185">Reference proteome</keyword>
<evidence type="ECO:0000313" key="3">
    <source>
        <dbReference type="Proteomes" id="UP001358586"/>
    </source>
</evidence>
<dbReference type="EMBL" id="JARKNE010000006">
    <property type="protein sequence ID" value="KAK5824717.1"/>
    <property type="molecule type" value="Genomic_DNA"/>
</dbReference>
<proteinExistence type="predicted"/>
<reference evidence="2 3" key="1">
    <citation type="submission" date="2023-03" db="EMBL/GenBank/DDBJ databases">
        <title>WGS of Gossypium arboreum.</title>
        <authorList>
            <person name="Yu D."/>
        </authorList>
    </citation>
    <scope>NUCLEOTIDE SEQUENCE [LARGE SCALE GENOMIC DNA]</scope>
    <source>
        <tissue evidence="2">Leaf</tissue>
    </source>
</reference>
<organism evidence="2 3">
    <name type="scientific">Gossypium arboreum</name>
    <name type="common">Tree cotton</name>
    <name type="synonym">Gossypium nanking</name>
    <dbReference type="NCBI Taxonomy" id="29729"/>
    <lineage>
        <taxon>Eukaryota</taxon>
        <taxon>Viridiplantae</taxon>
        <taxon>Streptophyta</taxon>
        <taxon>Embryophyta</taxon>
        <taxon>Tracheophyta</taxon>
        <taxon>Spermatophyta</taxon>
        <taxon>Magnoliopsida</taxon>
        <taxon>eudicotyledons</taxon>
        <taxon>Gunneridae</taxon>
        <taxon>Pentapetalae</taxon>
        <taxon>rosids</taxon>
        <taxon>malvids</taxon>
        <taxon>Malvales</taxon>
        <taxon>Malvaceae</taxon>
        <taxon>Malvoideae</taxon>
        <taxon>Gossypium</taxon>
    </lineage>
</organism>
<gene>
    <name evidence="2" type="ORF">PVK06_019500</name>
</gene>
<evidence type="ECO:0000313" key="2">
    <source>
        <dbReference type="EMBL" id="KAK5824717.1"/>
    </source>
</evidence>
<name>A0ABR0PJX8_GOSAR</name>
<dbReference type="Proteomes" id="UP001358586">
    <property type="component" value="Chromosome 6"/>
</dbReference>
<feature type="region of interest" description="Disordered" evidence="1">
    <location>
        <begin position="111"/>
        <end position="130"/>
    </location>
</feature>
<sequence length="130" mass="14231">MSWLLSTIDAELLPSFTNARSACDVWTTAIELFAVDIGLRISDEEKLEIILAGLLLEFEGMVSSAYLSIGPLQRVVNALVECENRLHRVTQEISLHANLVEPMPSLVVEGSVRGGRSSPHGRGSSFQPRI</sequence>
<protein>
    <submittedName>
        <fullName evidence="2">Uncharacterized protein</fullName>
    </submittedName>
</protein>
<accession>A0ABR0PJX8</accession>
<evidence type="ECO:0000256" key="1">
    <source>
        <dbReference type="SAM" id="MobiDB-lite"/>
    </source>
</evidence>
<comment type="caution">
    <text evidence="2">The sequence shown here is derived from an EMBL/GenBank/DDBJ whole genome shotgun (WGS) entry which is preliminary data.</text>
</comment>